<reference evidence="3 4" key="1">
    <citation type="journal article" date="2015" name="Nature">
        <title>rRNA introns, odd ribosomes, and small enigmatic genomes across a large radiation of phyla.</title>
        <authorList>
            <person name="Brown C.T."/>
            <person name="Hug L.A."/>
            <person name="Thomas B.C."/>
            <person name="Sharon I."/>
            <person name="Castelle C.J."/>
            <person name="Singh A."/>
            <person name="Wilkins M.J."/>
            <person name="Williams K.H."/>
            <person name="Banfield J.F."/>
        </authorList>
    </citation>
    <scope>NUCLEOTIDE SEQUENCE [LARGE SCALE GENOMIC DNA]</scope>
</reference>
<comment type="caution">
    <text evidence="3">The sequence shown here is derived from an EMBL/GenBank/DDBJ whole genome shotgun (WGS) entry which is preliminary data.</text>
</comment>
<gene>
    <name evidence="3" type="ORF">UT10_C0029G0012</name>
</gene>
<dbReference type="AlphaFoldDB" id="A0A0G0L5M1"/>
<dbReference type="Proteomes" id="UP000033944">
    <property type="component" value="Unassembled WGS sequence"/>
</dbReference>
<evidence type="ECO:0000313" key="4">
    <source>
        <dbReference type="Proteomes" id="UP000033944"/>
    </source>
</evidence>
<keyword evidence="2" id="KW-1133">Transmembrane helix</keyword>
<evidence type="ECO:0000313" key="3">
    <source>
        <dbReference type="EMBL" id="KKQ86332.1"/>
    </source>
</evidence>
<proteinExistence type="predicted"/>
<feature type="region of interest" description="Disordered" evidence="1">
    <location>
        <begin position="49"/>
        <end position="72"/>
    </location>
</feature>
<keyword evidence="2" id="KW-0472">Membrane</keyword>
<keyword evidence="2" id="KW-0812">Transmembrane</keyword>
<accession>A0A0G0L5M1</accession>
<dbReference type="EMBL" id="LBVN01000029">
    <property type="protein sequence ID" value="KKQ86332.1"/>
    <property type="molecule type" value="Genomic_DNA"/>
</dbReference>
<evidence type="ECO:0000256" key="2">
    <source>
        <dbReference type="SAM" id="Phobius"/>
    </source>
</evidence>
<name>A0A0G0L5M1_9BACT</name>
<feature type="compositionally biased region" description="Polar residues" evidence="1">
    <location>
        <begin position="49"/>
        <end position="59"/>
    </location>
</feature>
<organism evidence="3 4">
    <name type="scientific">Candidatus Woesebacteria bacterium GW2011_GWB1_38_8b</name>
    <dbReference type="NCBI Taxonomy" id="1618571"/>
    <lineage>
        <taxon>Bacteria</taxon>
        <taxon>Candidatus Woeseibacteriota</taxon>
    </lineage>
</organism>
<feature type="transmembrane region" description="Helical" evidence="2">
    <location>
        <begin position="12"/>
        <end position="32"/>
    </location>
</feature>
<sequence>MNKNNQKGVVHIILLIFVFVALIGVIAAFMVFKPSLNSIKEMTGVNTTNVSPTASASTTELEKEVNAQELTDPSTDFTQVDQDINSL</sequence>
<protein>
    <submittedName>
        <fullName evidence="3">Uncharacterized protein</fullName>
    </submittedName>
</protein>
<evidence type="ECO:0000256" key="1">
    <source>
        <dbReference type="SAM" id="MobiDB-lite"/>
    </source>
</evidence>